<dbReference type="GO" id="GO:0032259">
    <property type="term" value="P:methylation"/>
    <property type="evidence" value="ECO:0007669"/>
    <property type="project" value="UniProtKB-KW"/>
</dbReference>
<name>A0A1B4VBM1_9GAMM</name>
<feature type="transmembrane region" description="Helical" evidence="5">
    <location>
        <begin position="12"/>
        <end position="32"/>
    </location>
</feature>
<dbReference type="GO" id="GO:0008168">
    <property type="term" value="F:methyltransferase activity"/>
    <property type="evidence" value="ECO:0007669"/>
    <property type="project" value="UniProtKB-KW"/>
</dbReference>
<proteinExistence type="predicted"/>
<dbReference type="InterPro" id="IPR007318">
    <property type="entry name" value="Phopholipid_MeTrfase"/>
</dbReference>
<feature type="transmembrane region" description="Helical" evidence="5">
    <location>
        <begin position="44"/>
        <end position="69"/>
    </location>
</feature>
<keyword evidence="4 5" id="KW-0472">Membrane</keyword>
<keyword evidence="3 5" id="KW-1133">Transmembrane helix</keyword>
<keyword evidence="2 5" id="KW-0812">Transmembrane</keyword>
<feature type="transmembrane region" description="Helical" evidence="5">
    <location>
        <begin position="150"/>
        <end position="181"/>
    </location>
</feature>
<feature type="transmembrane region" description="Helical" evidence="5">
    <location>
        <begin position="110"/>
        <end position="130"/>
    </location>
</feature>
<evidence type="ECO:0000256" key="3">
    <source>
        <dbReference type="ARBA" id="ARBA00022989"/>
    </source>
</evidence>
<dbReference type="Proteomes" id="UP000218899">
    <property type="component" value="Chromosome"/>
</dbReference>
<keyword evidence="6" id="KW-0489">Methyltransferase</keyword>
<evidence type="ECO:0000256" key="4">
    <source>
        <dbReference type="ARBA" id="ARBA00023136"/>
    </source>
</evidence>
<evidence type="ECO:0000313" key="6">
    <source>
        <dbReference type="EMBL" id="BAU49814.1"/>
    </source>
</evidence>
<dbReference type="GO" id="GO:0012505">
    <property type="term" value="C:endomembrane system"/>
    <property type="evidence" value="ECO:0007669"/>
    <property type="project" value="UniProtKB-SubCell"/>
</dbReference>
<dbReference type="Pfam" id="PF04191">
    <property type="entry name" value="PEMT"/>
    <property type="match status" value="1"/>
</dbReference>
<keyword evidence="6" id="KW-0808">Transferase</keyword>
<dbReference type="AlphaFoldDB" id="A0A1B4VBM1"/>
<dbReference type="Gene3D" id="1.20.120.1630">
    <property type="match status" value="1"/>
</dbReference>
<accession>A0A1B4VBM1</accession>
<comment type="subcellular location">
    <subcellularLocation>
        <location evidence="1">Endomembrane system</location>
        <topology evidence="1">Multi-pass membrane protein</topology>
    </subcellularLocation>
</comment>
<evidence type="ECO:0000256" key="1">
    <source>
        <dbReference type="ARBA" id="ARBA00004127"/>
    </source>
</evidence>
<evidence type="ECO:0000256" key="2">
    <source>
        <dbReference type="ARBA" id="ARBA00022692"/>
    </source>
</evidence>
<dbReference type="EMBL" id="AP014936">
    <property type="protein sequence ID" value="BAU49814.1"/>
    <property type="molecule type" value="Genomic_DNA"/>
</dbReference>
<evidence type="ECO:0000313" key="7">
    <source>
        <dbReference type="Proteomes" id="UP000218899"/>
    </source>
</evidence>
<organism evidence="6 7">
    <name type="scientific">Sulfurifustis variabilis</name>
    <dbReference type="NCBI Taxonomy" id="1675686"/>
    <lineage>
        <taxon>Bacteria</taxon>
        <taxon>Pseudomonadati</taxon>
        <taxon>Pseudomonadota</taxon>
        <taxon>Gammaproteobacteria</taxon>
        <taxon>Acidiferrobacterales</taxon>
        <taxon>Acidiferrobacteraceae</taxon>
        <taxon>Sulfurifustis</taxon>
    </lineage>
</organism>
<dbReference type="KEGG" id="sva:SVA_3266"/>
<gene>
    <name evidence="6" type="ORF">SVA_3266</name>
</gene>
<dbReference type="RefSeq" id="WP_096462171.1">
    <property type="nucleotide sequence ID" value="NZ_AP014936.1"/>
</dbReference>
<keyword evidence="7" id="KW-1185">Reference proteome</keyword>
<reference evidence="6 7" key="1">
    <citation type="submission" date="2015-08" db="EMBL/GenBank/DDBJ databases">
        <title>Complete genome sequence of Sulfurifustis variabilis.</title>
        <authorList>
            <person name="Miura A."/>
            <person name="Kojima H."/>
            <person name="Fukui M."/>
        </authorList>
    </citation>
    <scope>NUCLEOTIDE SEQUENCE [LARGE SCALE GENOMIC DNA]</scope>
    <source>
        <strain evidence="7">skN76</strain>
    </source>
</reference>
<sequence>MTPHATFSFPAYGLWSLVIINSLVFILFLYSFTQPRRARDWRALGGVSAFLVALFAEMYGFPLTVYLLAGWLQTRFPQVDWFSHDAGHLLEMLFGARANPHTGPFHLLSYALIIGGFFLLARAWPVLYAAQRMGALATEGPYAYVRHPQYLAFLLIMFGFLLQWPTLLTLAMFPVLAYMYVRLARREEREIAARFGEVYRRYAAHTPGFLPRWRRVPELDPTDMPK</sequence>
<evidence type="ECO:0000256" key="5">
    <source>
        <dbReference type="SAM" id="Phobius"/>
    </source>
</evidence>
<protein>
    <submittedName>
        <fullName evidence="6">Isoprenylcysteine carboxyl methyltransferase</fullName>
    </submittedName>
</protein>
<dbReference type="OrthoDB" id="9789029at2"/>